<gene>
    <name evidence="4" type="ORF">BJY18_001356</name>
</gene>
<evidence type="ECO:0000259" key="2">
    <source>
        <dbReference type="Pfam" id="PF13556"/>
    </source>
</evidence>
<dbReference type="InterPro" id="IPR025736">
    <property type="entry name" value="PucR_C-HTH_dom"/>
</dbReference>
<dbReference type="AlphaFoldDB" id="A0A840IN79"/>
<accession>A0A840IN79</accession>
<dbReference type="Pfam" id="PF13556">
    <property type="entry name" value="HTH_30"/>
    <property type="match status" value="1"/>
</dbReference>
<dbReference type="Pfam" id="PF25906">
    <property type="entry name" value="PucR-like_N"/>
    <property type="match status" value="1"/>
</dbReference>
<evidence type="ECO:0000313" key="5">
    <source>
        <dbReference type="Proteomes" id="UP000581769"/>
    </source>
</evidence>
<dbReference type="PANTHER" id="PTHR33744:SF1">
    <property type="entry name" value="DNA-BINDING TRANSCRIPTIONAL ACTIVATOR ADER"/>
    <property type="match status" value="1"/>
</dbReference>
<name>A0A840IN79_9PSEU</name>
<dbReference type="InterPro" id="IPR042070">
    <property type="entry name" value="PucR_C-HTH_sf"/>
</dbReference>
<protein>
    <recommendedName>
        <fullName evidence="6">PucR-like helix-turn-helix protein</fullName>
    </recommendedName>
</protein>
<dbReference type="InterPro" id="IPR051448">
    <property type="entry name" value="CdaR-like_regulators"/>
</dbReference>
<keyword evidence="5" id="KW-1185">Reference proteome</keyword>
<organism evidence="4 5">
    <name type="scientific">Amycolatopsis jiangsuensis</name>
    <dbReference type="NCBI Taxonomy" id="1181879"/>
    <lineage>
        <taxon>Bacteria</taxon>
        <taxon>Bacillati</taxon>
        <taxon>Actinomycetota</taxon>
        <taxon>Actinomycetes</taxon>
        <taxon>Pseudonocardiales</taxon>
        <taxon>Pseudonocardiaceae</taxon>
        <taxon>Amycolatopsis</taxon>
    </lineage>
</organism>
<feature type="compositionally biased region" description="Basic and acidic residues" evidence="1">
    <location>
        <begin position="1"/>
        <end position="19"/>
    </location>
</feature>
<feature type="region of interest" description="Disordered" evidence="1">
    <location>
        <begin position="1"/>
        <end position="25"/>
    </location>
</feature>
<dbReference type="Gene3D" id="1.10.10.2840">
    <property type="entry name" value="PucR C-terminal helix-turn-helix domain"/>
    <property type="match status" value="1"/>
</dbReference>
<proteinExistence type="predicted"/>
<evidence type="ECO:0000313" key="4">
    <source>
        <dbReference type="EMBL" id="MBB4683871.1"/>
    </source>
</evidence>
<evidence type="ECO:0000256" key="1">
    <source>
        <dbReference type="SAM" id="MobiDB-lite"/>
    </source>
</evidence>
<evidence type="ECO:0008006" key="6">
    <source>
        <dbReference type="Google" id="ProtNLM"/>
    </source>
</evidence>
<reference evidence="4 5" key="1">
    <citation type="submission" date="2020-08" db="EMBL/GenBank/DDBJ databases">
        <title>Sequencing the genomes of 1000 actinobacteria strains.</title>
        <authorList>
            <person name="Klenk H.-P."/>
        </authorList>
    </citation>
    <scope>NUCLEOTIDE SEQUENCE [LARGE SCALE GENOMIC DNA]</scope>
    <source>
        <strain evidence="4 5">DSM 45859</strain>
    </source>
</reference>
<dbReference type="Proteomes" id="UP000581769">
    <property type="component" value="Unassembled WGS sequence"/>
</dbReference>
<dbReference type="EMBL" id="JACHMG010000001">
    <property type="protein sequence ID" value="MBB4683871.1"/>
    <property type="molecule type" value="Genomic_DNA"/>
</dbReference>
<comment type="caution">
    <text evidence="4">The sequence shown here is derived from an EMBL/GenBank/DDBJ whole genome shotgun (WGS) entry which is preliminary data.</text>
</comment>
<dbReference type="PANTHER" id="PTHR33744">
    <property type="entry name" value="CARBOHYDRATE DIACID REGULATOR"/>
    <property type="match status" value="1"/>
</dbReference>
<feature type="domain" description="PucR-like N-terminal" evidence="3">
    <location>
        <begin position="34"/>
        <end position="218"/>
    </location>
</feature>
<sequence>MTRTMGDRESREISDDRRRTVPLPRNTSQAGRLWCSLPTGLARRFRPHADPLARHILAEVQRAVPEYAKPLEGEFGKMIVLAIEQAVLSCLDSALYSADSALDGAPDSALNSAEDRGVTPGDHAKLFVEVGKRIHHDGGSLNSLQAAYRAGGRAAWRYISRFGQTHRVPASVLCVSAEAIFAYVDEISAHSVTGYTAAQARSAGTLERRRRRLLDLLLAVPASSPAAVETAARAAKWEIPASLTVIAFAPRDEQHPPLTLHLPDDVLLDFESSTAYLVTPDRDRDARALENLTTGWRAAIGSRVHPRTAATSLQLARRTLDLVRRGLIADRPVTRSEEHLSTLWLLQDRSLLDQLSAKVLAPFADLTVKQQLRLAETLLSWLDHNGSTPDIAQALGIHPQTVRYRVGQLTALMGERLTDPLSRLEMQIALRAHQLLGTRPPGECPDGEG</sequence>
<evidence type="ECO:0000259" key="3">
    <source>
        <dbReference type="Pfam" id="PF25906"/>
    </source>
</evidence>
<feature type="domain" description="PucR C-terminal helix-turn-helix" evidence="2">
    <location>
        <begin position="374"/>
        <end position="432"/>
    </location>
</feature>
<dbReference type="InterPro" id="IPR058663">
    <property type="entry name" value="PucR-like_N"/>
</dbReference>